<organism evidence="1 2">
    <name type="scientific">Nitrospirillum amazonense</name>
    <dbReference type="NCBI Taxonomy" id="28077"/>
    <lineage>
        <taxon>Bacteria</taxon>
        <taxon>Pseudomonadati</taxon>
        <taxon>Pseudomonadota</taxon>
        <taxon>Alphaproteobacteria</taxon>
        <taxon>Rhodospirillales</taxon>
        <taxon>Azospirillaceae</taxon>
        <taxon>Nitrospirillum</taxon>
    </lineage>
</organism>
<accession>A0A560ETZ0</accession>
<gene>
    <name evidence="1" type="ORF">FBZ89_12355</name>
</gene>
<sequence>MVLAKTQRFQLFLERLAVAPPAADADGALALLSAVLNGVEDEHAGVPHDPANWQADGRMYPPQADAARLVPGRDGWRRYRNRGHNTLVGVDGAIEIVRLDGTCLLRKPGAPSEGKGS</sequence>
<name>A0A560ETZ0_9PROT</name>
<protein>
    <submittedName>
        <fullName evidence="1">Uncharacterized protein</fullName>
    </submittedName>
</protein>
<dbReference type="RefSeq" id="WP_145753316.1">
    <property type="nucleotide sequence ID" value="NZ_VITN01000023.1"/>
</dbReference>
<dbReference type="AlphaFoldDB" id="A0A560ETZ0"/>
<comment type="caution">
    <text evidence="1">The sequence shown here is derived from an EMBL/GenBank/DDBJ whole genome shotgun (WGS) entry which is preliminary data.</text>
</comment>
<evidence type="ECO:0000313" key="1">
    <source>
        <dbReference type="EMBL" id="TWB12842.1"/>
    </source>
</evidence>
<dbReference type="OrthoDB" id="5194826at2"/>
<reference evidence="1 2" key="1">
    <citation type="submission" date="2019-06" db="EMBL/GenBank/DDBJ databases">
        <title>Genomic Encyclopedia of Type Strains, Phase IV (KMG-V): Genome sequencing to study the core and pangenomes of soil and plant-associated prokaryotes.</title>
        <authorList>
            <person name="Whitman W."/>
        </authorList>
    </citation>
    <scope>NUCLEOTIDE SEQUENCE [LARGE SCALE GENOMIC DNA]</scope>
    <source>
        <strain evidence="1 2">BR 11880</strain>
    </source>
</reference>
<evidence type="ECO:0000313" key="2">
    <source>
        <dbReference type="Proteomes" id="UP000319859"/>
    </source>
</evidence>
<dbReference type="EMBL" id="VITN01000023">
    <property type="protein sequence ID" value="TWB12842.1"/>
    <property type="molecule type" value="Genomic_DNA"/>
</dbReference>
<proteinExistence type="predicted"/>
<dbReference type="Proteomes" id="UP000319859">
    <property type="component" value="Unassembled WGS sequence"/>
</dbReference>